<dbReference type="Pfam" id="PF01909">
    <property type="entry name" value="NTP_transf_2"/>
    <property type="match status" value="1"/>
</dbReference>
<dbReference type="InterPro" id="IPR043519">
    <property type="entry name" value="NT_sf"/>
</dbReference>
<dbReference type="Proteomes" id="UP001144297">
    <property type="component" value="Unassembled WGS sequence"/>
</dbReference>
<dbReference type="PANTHER" id="PTHR33933">
    <property type="entry name" value="NUCLEOTIDYLTRANSFERASE"/>
    <property type="match status" value="1"/>
</dbReference>
<dbReference type="SUPFAM" id="SSF81301">
    <property type="entry name" value="Nucleotidyltransferase"/>
    <property type="match status" value="1"/>
</dbReference>
<sequence length="165" mass="19550">MGYREKYYSFIEKLKKEIIDFYGDRLVSLVIFGSVASDRFRPDSDIDILLIVKDLPCGRMKRLEEFVANIENKFDNEIREFMKENISITLSPLFKTPEEVQTGSPLFLDMTENCKILFDREKFFTEHLQNLKEKLNKLGAKKIYKKGGYYWLLKPDYKHGDIIEL</sequence>
<dbReference type="AlphaFoldDB" id="A0A9W6GHU0"/>
<evidence type="ECO:0000259" key="1">
    <source>
        <dbReference type="Pfam" id="PF01909"/>
    </source>
</evidence>
<feature type="domain" description="Polymerase nucleotidyl transferase" evidence="1">
    <location>
        <begin position="11"/>
        <end position="57"/>
    </location>
</feature>
<proteinExistence type="predicted"/>
<evidence type="ECO:0000313" key="2">
    <source>
        <dbReference type="EMBL" id="GLI54292.1"/>
    </source>
</evidence>
<dbReference type="InterPro" id="IPR002934">
    <property type="entry name" value="Polymerase_NTP_transf_dom"/>
</dbReference>
<keyword evidence="3" id="KW-1185">Reference proteome</keyword>
<reference evidence="2" key="1">
    <citation type="submission" date="2022-12" db="EMBL/GenBank/DDBJ databases">
        <title>Reference genome sequencing for broad-spectrum identification of bacterial and archaeal isolates by mass spectrometry.</title>
        <authorList>
            <person name="Sekiguchi Y."/>
            <person name="Tourlousse D.M."/>
        </authorList>
    </citation>
    <scope>NUCLEOTIDE SEQUENCE</scope>
    <source>
        <strain evidence="2">TSL-P1</strain>
    </source>
</reference>
<dbReference type="GO" id="GO:0016779">
    <property type="term" value="F:nucleotidyltransferase activity"/>
    <property type="evidence" value="ECO:0007669"/>
    <property type="project" value="InterPro"/>
</dbReference>
<organism evidence="2 3">
    <name type="scientific">Thermodesulfovibrio yellowstonii</name>
    <dbReference type="NCBI Taxonomy" id="28262"/>
    <lineage>
        <taxon>Bacteria</taxon>
        <taxon>Pseudomonadati</taxon>
        <taxon>Nitrospirota</taxon>
        <taxon>Thermodesulfovibrionia</taxon>
        <taxon>Thermodesulfovibrionales</taxon>
        <taxon>Thermodesulfovibrionaceae</taxon>
        <taxon>Thermodesulfovibrio</taxon>
    </lineage>
</organism>
<dbReference type="PANTHER" id="PTHR33933:SF1">
    <property type="entry name" value="PROTEIN ADENYLYLTRANSFERASE MNTA-RELATED"/>
    <property type="match status" value="1"/>
</dbReference>
<protein>
    <submittedName>
        <fullName evidence="2">DNA polymerase</fullName>
    </submittedName>
</protein>
<accession>A0A9W6GHU0</accession>
<dbReference type="InterPro" id="IPR052548">
    <property type="entry name" value="Type_VII_TA_antitoxin"/>
</dbReference>
<dbReference type="CDD" id="cd05403">
    <property type="entry name" value="NT_KNTase_like"/>
    <property type="match status" value="1"/>
</dbReference>
<comment type="caution">
    <text evidence="2">The sequence shown here is derived from an EMBL/GenBank/DDBJ whole genome shotgun (WGS) entry which is preliminary data.</text>
</comment>
<gene>
    <name evidence="2" type="ORF">TISLANDTSLP1_19850</name>
</gene>
<dbReference type="EMBL" id="BSDX01000001">
    <property type="protein sequence ID" value="GLI54292.1"/>
    <property type="molecule type" value="Genomic_DNA"/>
</dbReference>
<evidence type="ECO:0000313" key="3">
    <source>
        <dbReference type="Proteomes" id="UP001144297"/>
    </source>
</evidence>
<dbReference type="Gene3D" id="3.30.460.10">
    <property type="entry name" value="Beta Polymerase, domain 2"/>
    <property type="match status" value="1"/>
</dbReference>
<name>A0A9W6GHU0_9BACT</name>